<dbReference type="GO" id="GO:0005634">
    <property type="term" value="C:nucleus"/>
    <property type="evidence" value="ECO:0007669"/>
    <property type="project" value="TreeGrafter"/>
</dbReference>
<dbReference type="PANTHER" id="PTHR21603">
    <property type="entry name" value="ANTIGEN KI-67-LIKE PROTEIN"/>
    <property type="match status" value="1"/>
</dbReference>
<dbReference type="GO" id="GO:0005694">
    <property type="term" value="C:chromosome"/>
    <property type="evidence" value="ECO:0007669"/>
    <property type="project" value="TreeGrafter"/>
</dbReference>
<dbReference type="InterPro" id="IPR008984">
    <property type="entry name" value="SMAD_FHA_dom_sf"/>
</dbReference>
<organism evidence="2 3">
    <name type="scientific">Chionoecetes opilio</name>
    <name type="common">Atlantic snow crab</name>
    <name type="synonym">Cancer opilio</name>
    <dbReference type="NCBI Taxonomy" id="41210"/>
    <lineage>
        <taxon>Eukaryota</taxon>
        <taxon>Metazoa</taxon>
        <taxon>Ecdysozoa</taxon>
        <taxon>Arthropoda</taxon>
        <taxon>Crustacea</taxon>
        <taxon>Multicrustacea</taxon>
        <taxon>Malacostraca</taxon>
        <taxon>Eumalacostraca</taxon>
        <taxon>Eucarida</taxon>
        <taxon>Decapoda</taxon>
        <taxon>Pleocyemata</taxon>
        <taxon>Brachyura</taxon>
        <taxon>Eubrachyura</taxon>
        <taxon>Majoidea</taxon>
        <taxon>Majidae</taxon>
        <taxon>Chionoecetes</taxon>
    </lineage>
</organism>
<keyword evidence="3" id="KW-1185">Reference proteome</keyword>
<reference evidence="2" key="1">
    <citation type="submission" date="2020-07" db="EMBL/GenBank/DDBJ databases">
        <title>The High-quality genome of the commercially important snow crab, Chionoecetes opilio.</title>
        <authorList>
            <person name="Jeong J.-H."/>
            <person name="Ryu S."/>
        </authorList>
    </citation>
    <scope>NUCLEOTIDE SEQUENCE</scope>
    <source>
        <strain evidence="2">MADBK_172401_WGS</strain>
        <tissue evidence="2">Digestive gland</tissue>
    </source>
</reference>
<dbReference type="PANTHER" id="PTHR21603:SF18">
    <property type="entry name" value="ANTIGEN KI-67-LIKE PROTEIN"/>
    <property type="match status" value="1"/>
</dbReference>
<protein>
    <submittedName>
        <fullName evidence="2">Proliferation marker protein Ki-67</fullName>
    </submittedName>
</protein>
<dbReference type="EMBL" id="JACEEZ010024463">
    <property type="protein sequence ID" value="KAG0710170.1"/>
    <property type="molecule type" value="Genomic_DNA"/>
</dbReference>
<dbReference type="GO" id="GO:0007088">
    <property type="term" value="P:regulation of mitotic nuclear division"/>
    <property type="evidence" value="ECO:0007669"/>
    <property type="project" value="TreeGrafter"/>
</dbReference>
<dbReference type="GO" id="GO:0051983">
    <property type="term" value="P:regulation of chromosome segregation"/>
    <property type="evidence" value="ECO:0007669"/>
    <property type="project" value="TreeGrafter"/>
</dbReference>
<dbReference type="Gene3D" id="2.60.200.20">
    <property type="match status" value="1"/>
</dbReference>
<evidence type="ECO:0000259" key="1">
    <source>
        <dbReference type="PROSITE" id="PS50006"/>
    </source>
</evidence>
<accession>A0A8J4XLV7</accession>
<evidence type="ECO:0000313" key="3">
    <source>
        <dbReference type="Proteomes" id="UP000770661"/>
    </source>
</evidence>
<dbReference type="InterPro" id="IPR000253">
    <property type="entry name" value="FHA_dom"/>
</dbReference>
<dbReference type="SUPFAM" id="SSF49879">
    <property type="entry name" value="SMAD/FHA domain"/>
    <property type="match status" value="1"/>
</dbReference>
<name>A0A8J4XLV7_CHIOP</name>
<dbReference type="AlphaFoldDB" id="A0A8J4XLV7"/>
<evidence type="ECO:0000313" key="2">
    <source>
        <dbReference type="EMBL" id="KAG0710170.1"/>
    </source>
</evidence>
<proteinExistence type="predicted"/>
<dbReference type="Proteomes" id="UP000770661">
    <property type="component" value="Unassembled WGS sequence"/>
</dbReference>
<feature type="domain" description="FHA" evidence="1">
    <location>
        <begin position="36"/>
        <end position="86"/>
    </location>
</feature>
<comment type="caution">
    <text evidence="2">The sequence shown here is derived from an EMBL/GenBank/DDBJ whole genome shotgun (WGS) entry which is preliminary data.</text>
</comment>
<gene>
    <name evidence="2" type="primary">Mki67</name>
    <name evidence="2" type="ORF">GWK47_023360</name>
</gene>
<dbReference type="Pfam" id="PF00498">
    <property type="entry name" value="FHA"/>
    <property type="match status" value="1"/>
</dbReference>
<dbReference type="PROSITE" id="PS50006">
    <property type="entry name" value="FHA_DOMAIN"/>
    <property type="match status" value="1"/>
</dbReference>
<dbReference type="OrthoDB" id="6288785at2759"/>
<sequence length="159" mass="17259">MICHTTAAAMKVLGNVVVIKRNGGDGTAYPMLRASCSIGRNADCDIRVQLNSVSQQQCRIDVDPSGKAYLTHLSHNSQTVVNGYTLAPDEVFLLRHKQVLSVGERQFRWEYPEGSTLATTVSIGDPSADYKILVPVVKSPVLPPFSQKGGFNALVVMVK</sequence>
<dbReference type="CDD" id="cd22673">
    <property type="entry name" value="FHA_Ki67"/>
    <property type="match status" value="1"/>
</dbReference>